<sequence length="325" mass="36940">MCSAEDNSNFFKRADYDEDYWNNYLAARPDYDQPFYQSIYDYHESHLGLTNTAHDVATGPGQVAAQLSTHFDKVIASDINDTHLAVARHRLGSLVTLKKVDLRHCSAEGLEETTPPNSVDLITAAECFPLLDAEKTTKAFARMLRPNGTLAIWFYGRPVFAEPAYARQCQPILESILDTAFAKIIKGGGPQQKAGFKRGTDRMASFFDDVEFKSDVWQHVERRKWNAEYAMPFYGPEACDFEITPSSAIEDGEKVVEKKDLTFWERQWDITGVRRFVLANLPTFDKNIEDERLMTKYKELEEAMGGEGAIRKITWPVVLILASKK</sequence>
<keyword evidence="2 5" id="KW-0489">Methyltransferase</keyword>
<dbReference type="InterPro" id="IPR013216">
    <property type="entry name" value="Methyltransf_11"/>
</dbReference>
<dbReference type="InterPro" id="IPR029063">
    <property type="entry name" value="SAM-dependent_MTases_sf"/>
</dbReference>
<evidence type="ECO:0000313" key="5">
    <source>
        <dbReference type="EMBL" id="KAF2236468.1"/>
    </source>
</evidence>
<dbReference type="Pfam" id="PF08241">
    <property type="entry name" value="Methyltransf_11"/>
    <property type="match status" value="1"/>
</dbReference>
<dbReference type="SUPFAM" id="SSF53335">
    <property type="entry name" value="S-adenosyl-L-methionine-dependent methyltransferases"/>
    <property type="match status" value="1"/>
</dbReference>
<name>A0A6A6HF45_VIRVR</name>
<keyword evidence="3 5" id="KW-0808">Transferase</keyword>
<proteinExistence type="inferred from homology"/>
<dbReference type="EMBL" id="ML991785">
    <property type="protein sequence ID" value="KAF2236468.1"/>
    <property type="molecule type" value="Genomic_DNA"/>
</dbReference>
<protein>
    <submittedName>
        <fullName evidence="5">S-adenosyl-L-methionine-dependent methyltransferase</fullName>
    </submittedName>
</protein>
<evidence type="ECO:0000256" key="1">
    <source>
        <dbReference type="ARBA" id="ARBA00008361"/>
    </source>
</evidence>
<dbReference type="Gene3D" id="3.40.50.150">
    <property type="entry name" value="Vaccinia Virus protein VP39"/>
    <property type="match status" value="1"/>
</dbReference>
<dbReference type="GO" id="GO:0008757">
    <property type="term" value="F:S-adenosylmethionine-dependent methyltransferase activity"/>
    <property type="evidence" value="ECO:0007669"/>
    <property type="project" value="InterPro"/>
</dbReference>
<organism evidence="5 6">
    <name type="scientific">Viridothelium virens</name>
    <name type="common">Speckled blister lichen</name>
    <name type="synonym">Trypethelium virens</name>
    <dbReference type="NCBI Taxonomy" id="1048519"/>
    <lineage>
        <taxon>Eukaryota</taxon>
        <taxon>Fungi</taxon>
        <taxon>Dikarya</taxon>
        <taxon>Ascomycota</taxon>
        <taxon>Pezizomycotina</taxon>
        <taxon>Dothideomycetes</taxon>
        <taxon>Dothideomycetes incertae sedis</taxon>
        <taxon>Trypetheliales</taxon>
        <taxon>Trypetheliaceae</taxon>
        <taxon>Viridothelium</taxon>
    </lineage>
</organism>
<dbReference type="GO" id="GO:0032259">
    <property type="term" value="P:methylation"/>
    <property type="evidence" value="ECO:0007669"/>
    <property type="project" value="UniProtKB-KW"/>
</dbReference>
<evidence type="ECO:0000259" key="4">
    <source>
        <dbReference type="Pfam" id="PF08241"/>
    </source>
</evidence>
<dbReference type="OrthoDB" id="10027013at2759"/>
<evidence type="ECO:0000313" key="6">
    <source>
        <dbReference type="Proteomes" id="UP000800092"/>
    </source>
</evidence>
<comment type="similarity">
    <text evidence="1">Belongs to the methyltransferase superfamily.</text>
</comment>
<dbReference type="PANTHER" id="PTHR44942">
    <property type="entry name" value="METHYLTRANSF_11 DOMAIN-CONTAINING PROTEIN"/>
    <property type="match status" value="1"/>
</dbReference>
<dbReference type="CDD" id="cd02440">
    <property type="entry name" value="AdoMet_MTases"/>
    <property type="match status" value="1"/>
</dbReference>
<dbReference type="Proteomes" id="UP000800092">
    <property type="component" value="Unassembled WGS sequence"/>
</dbReference>
<keyword evidence="6" id="KW-1185">Reference proteome</keyword>
<dbReference type="AlphaFoldDB" id="A0A6A6HF45"/>
<dbReference type="PANTHER" id="PTHR44942:SF4">
    <property type="entry name" value="METHYLTRANSFERASE TYPE 11 DOMAIN-CONTAINING PROTEIN"/>
    <property type="match status" value="1"/>
</dbReference>
<gene>
    <name evidence="5" type="ORF">EV356DRAFT_498513</name>
</gene>
<accession>A0A6A6HF45</accession>
<reference evidence="5" key="1">
    <citation type="journal article" date="2020" name="Stud. Mycol.">
        <title>101 Dothideomycetes genomes: a test case for predicting lifestyles and emergence of pathogens.</title>
        <authorList>
            <person name="Haridas S."/>
            <person name="Albert R."/>
            <person name="Binder M."/>
            <person name="Bloem J."/>
            <person name="Labutti K."/>
            <person name="Salamov A."/>
            <person name="Andreopoulos B."/>
            <person name="Baker S."/>
            <person name="Barry K."/>
            <person name="Bills G."/>
            <person name="Bluhm B."/>
            <person name="Cannon C."/>
            <person name="Castanera R."/>
            <person name="Culley D."/>
            <person name="Daum C."/>
            <person name="Ezra D."/>
            <person name="Gonzalez J."/>
            <person name="Henrissat B."/>
            <person name="Kuo A."/>
            <person name="Liang C."/>
            <person name="Lipzen A."/>
            <person name="Lutzoni F."/>
            <person name="Magnuson J."/>
            <person name="Mondo S."/>
            <person name="Nolan M."/>
            <person name="Ohm R."/>
            <person name="Pangilinan J."/>
            <person name="Park H.-J."/>
            <person name="Ramirez L."/>
            <person name="Alfaro M."/>
            <person name="Sun H."/>
            <person name="Tritt A."/>
            <person name="Yoshinaga Y."/>
            <person name="Zwiers L.-H."/>
            <person name="Turgeon B."/>
            <person name="Goodwin S."/>
            <person name="Spatafora J."/>
            <person name="Crous P."/>
            <person name="Grigoriev I."/>
        </authorList>
    </citation>
    <scope>NUCLEOTIDE SEQUENCE</scope>
    <source>
        <strain evidence="5">Tuck. ex Michener</strain>
    </source>
</reference>
<evidence type="ECO:0000256" key="2">
    <source>
        <dbReference type="ARBA" id="ARBA00022603"/>
    </source>
</evidence>
<dbReference type="InterPro" id="IPR051052">
    <property type="entry name" value="Diverse_substrate_MTase"/>
</dbReference>
<evidence type="ECO:0000256" key="3">
    <source>
        <dbReference type="ARBA" id="ARBA00022679"/>
    </source>
</evidence>
<feature type="domain" description="Methyltransferase type 11" evidence="4">
    <location>
        <begin position="55"/>
        <end position="152"/>
    </location>
</feature>